<dbReference type="Proteomes" id="UP000561066">
    <property type="component" value="Unassembled WGS sequence"/>
</dbReference>
<evidence type="ECO:0000313" key="2">
    <source>
        <dbReference type="Proteomes" id="UP000561066"/>
    </source>
</evidence>
<proteinExistence type="predicted"/>
<sequence length="62" mass="7402">MTANRAREIDPIQIENIATRLRRLIPDRRDPEQFHTEKSELEHLLRQMAKRLRKSNDAHAKS</sequence>
<protein>
    <submittedName>
        <fullName evidence="1">Uncharacterized protein</fullName>
    </submittedName>
</protein>
<reference evidence="1 2" key="1">
    <citation type="submission" date="2020-04" db="EMBL/GenBank/DDBJ databases">
        <title>Description of novel Gluconacetobacter.</title>
        <authorList>
            <person name="Sombolestani A."/>
        </authorList>
    </citation>
    <scope>NUCLEOTIDE SEQUENCE [LARGE SCALE GENOMIC DNA]</scope>
    <source>
        <strain evidence="1 2">LMG 21312</strain>
    </source>
</reference>
<dbReference type="RefSeq" id="WP_182944106.1">
    <property type="nucleotide sequence ID" value="NZ_JABEQH010000017.1"/>
</dbReference>
<dbReference type="EMBL" id="JABEQH010000017">
    <property type="protein sequence ID" value="MBB2176756.1"/>
    <property type="molecule type" value="Genomic_DNA"/>
</dbReference>
<dbReference type="AlphaFoldDB" id="A0A7W4P406"/>
<name>A0A7W4P406_9PROT</name>
<accession>A0A7W4P406</accession>
<organism evidence="1 2">
    <name type="scientific">Gluconacetobacter johannae</name>
    <dbReference type="NCBI Taxonomy" id="112140"/>
    <lineage>
        <taxon>Bacteria</taxon>
        <taxon>Pseudomonadati</taxon>
        <taxon>Pseudomonadota</taxon>
        <taxon>Alphaproteobacteria</taxon>
        <taxon>Acetobacterales</taxon>
        <taxon>Acetobacteraceae</taxon>
        <taxon>Gluconacetobacter</taxon>
    </lineage>
</organism>
<comment type="caution">
    <text evidence="1">The sequence shown here is derived from an EMBL/GenBank/DDBJ whole genome shotgun (WGS) entry which is preliminary data.</text>
</comment>
<evidence type="ECO:0000313" key="1">
    <source>
        <dbReference type="EMBL" id="MBB2176756.1"/>
    </source>
</evidence>
<keyword evidence="2" id="KW-1185">Reference proteome</keyword>
<gene>
    <name evidence="1" type="ORF">HLH21_12600</name>
</gene>